<dbReference type="EMBL" id="BGZK01000192">
    <property type="protein sequence ID" value="GBP27379.1"/>
    <property type="molecule type" value="Genomic_DNA"/>
</dbReference>
<evidence type="ECO:0000256" key="1">
    <source>
        <dbReference type="SAM" id="MobiDB-lite"/>
    </source>
</evidence>
<dbReference type="Proteomes" id="UP000299102">
    <property type="component" value="Unassembled WGS sequence"/>
</dbReference>
<protein>
    <submittedName>
        <fullName evidence="2">Uncharacterized protein</fullName>
    </submittedName>
</protein>
<feature type="compositionally biased region" description="Basic residues" evidence="1">
    <location>
        <begin position="109"/>
        <end position="119"/>
    </location>
</feature>
<name>A0A4C1UM35_EUMVA</name>
<sequence>MLIIRSTSRQRARSRPHSAGSQTETHEPYYSKSRIVMSGPAEVGVIYGHGIPGTYIKRELASYKRSRAMGTNGKENFGVTRTISINLKNIIDNDAEPARAGTSLGGRREIKKKARSRTRLRAEENGRPPLITLHTAAADFPDNYYFVAREDTPGK</sequence>
<evidence type="ECO:0000313" key="2">
    <source>
        <dbReference type="EMBL" id="GBP27379.1"/>
    </source>
</evidence>
<evidence type="ECO:0000313" key="3">
    <source>
        <dbReference type="Proteomes" id="UP000299102"/>
    </source>
</evidence>
<feature type="region of interest" description="Disordered" evidence="1">
    <location>
        <begin position="96"/>
        <end position="128"/>
    </location>
</feature>
<dbReference type="AlphaFoldDB" id="A0A4C1UM35"/>
<dbReference type="OrthoDB" id="10421800at2759"/>
<gene>
    <name evidence="2" type="ORF">EVAR_18856_1</name>
</gene>
<reference evidence="2 3" key="1">
    <citation type="journal article" date="2019" name="Commun. Biol.">
        <title>The bagworm genome reveals a unique fibroin gene that provides high tensile strength.</title>
        <authorList>
            <person name="Kono N."/>
            <person name="Nakamura H."/>
            <person name="Ohtoshi R."/>
            <person name="Tomita M."/>
            <person name="Numata K."/>
            <person name="Arakawa K."/>
        </authorList>
    </citation>
    <scope>NUCLEOTIDE SEQUENCE [LARGE SCALE GENOMIC DNA]</scope>
</reference>
<keyword evidence="3" id="KW-1185">Reference proteome</keyword>
<comment type="caution">
    <text evidence="2">The sequence shown here is derived from an EMBL/GenBank/DDBJ whole genome shotgun (WGS) entry which is preliminary data.</text>
</comment>
<proteinExistence type="predicted"/>
<feature type="region of interest" description="Disordered" evidence="1">
    <location>
        <begin position="1"/>
        <end position="28"/>
    </location>
</feature>
<organism evidence="2 3">
    <name type="scientific">Eumeta variegata</name>
    <name type="common">Bagworm moth</name>
    <name type="synonym">Eumeta japonica</name>
    <dbReference type="NCBI Taxonomy" id="151549"/>
    <lineage>
        <taxon>Eukaryota</taxon>
        <taxon>Metazoa</taxon>
        <taxon>Ecdysozoa</taxon>
        <taxon>Arthropoda</taxon>
        <taxon>Hexapoda</taxon>
        <taxon>Insecta</taxon>
        <taxon>Pterygota</taxon>
        <taxon>Neoptera</taxon>
        <taxon>Endopterygota</taxon>
        <taxon>Lepidoptera</taxon>
        <taxon>Glossata</taxon>
        <taxon>Ditrysia</taxon>
        <taxon>Tineoidea</taxon>
        <taxon>Psychidae</taxon>
        <taxon>Oiketicinae</taxon>
        <taxon>Eumeta</taxon>
    </lineage>
</organism>
<accession>A0A4C1UM35</accession>